<dbReference type="Proteomes" id="UP000091979">
    <property type="component" value="Unassembled WGS sequence"/>
</dbReference>
<dbReference type="STRING" id="1560234.SP90_14080"/>
<dbReference type="InterPro" id="IPR049381">
    <property type="entry name" value="UbiD-like_C"/>
</dbReference>
<gene>
    <name evidence="4" type="ORF">SP90_14080</name>
</gene>
<protein>
    <submittedName>
        <fullName evidence="4">3-octaprenyl-4-hydroxybenzoate carboxy-lyase</fullName>
    </submittedName>
</protein>
<evidence type="ECO:0000313" key="4">
    <source>
        <dbReference type="EMBL" id="OBQ46164.1"/>
    </source>
</evidence>
<sequence>MTYKEVILRYRNTQQLIADLEQSGQLIRIHEEVDPHLQVAEIQRRAFRAKAPAILFTNVKGTKFPMVCNIFGTMERTRWIFRDTLHALEGIFKLKVDPFDFFKRPWRYAGVPRAGYSTMPKKVKTGPVMDSTTTVSQLPQLHSWPMDGGGYVTLPQVYTESPDKPGFMNSNIGMYRVQLTGAPFEKDKEVGLHYQIHRGIGYHHAEALRRNEPLKVNIFVGGPPAMTMAAIMPLPEGIAELIFAGALGGFRMPMITRKGQLPILAEADFCISGTVYPNEQKPEGPFGDHLGYYSLAHDFPLMRVDNVYHRSDAVWPFTTVGRPPQEDTVFGEFIHDLTAELVPTVFNGVHEVHAVDPAGVHPLLLAIGSERYVPYAEERQPQELITCGLSLLGNTQTSLSKYVILAAKEDNQGLSTHNYKEFFTHMLERTDFARDFHFITRTTIDTLDYTGISLNQGSKLIWTACGPVKRTLGSSIPSHFTLPDGFSDAKLFMSGIVVVKGPKHTAARDEHDNAMFRLAEHFKQVGNLESLPLVVVADDAGFTAANWDNFLWVTFTRSDPATDMYGAGAFTHCKHWGCTGPVIIDARLKSFHAPALEEDPDVTRSVDKMAAKGGCLHNII</sequence>
<dbReference type="InterPro" id="IPR002830">
    <property type="entry name" value="UbiD"/>
</dbReference>
<dbReference type="Gene3D" id="3.40.1670.10">
    <property type="entry name" value="UbiD C-terminal domain-like"/>
    <property type="match status" value="1"/>
</dbReference>
<accession>A0A1B7X9V7</accession>
<dbReference type="InterPro" id="IPR048304">
    <property type="entry name" value="UbiD_Rift_dom"/>
</dbReference>
<dbReference type="SUPFAM" id="SSF50475">
    <property type="entry name" value="FMN-binding split barrel"/>
    <property type="match status" value="1"/>
</dbReference>
<dbReference type="InterPro" id="IPR049383">
    <property type="entry name" value="UbiD-like_N"/>
</dbReference>
<evidence type="ECO:0000259" key="3">
    <source>
        <dbReference type="Pfam" id="PF20696"/>
    </source>
</evidence>
<proteinExistence type="predicted"/>
<dbReference type="AlphaFoldDB" id="A0A1B7X9V7"/>
<feature type="domain" description="3-octaprenyl-4-hydroxybenzoate carboxy-lyase-like C-terminal" evidence="3">
    <location>
        <begin position="329"/>
        <end position="464"/>
    </location>
</feature>
<comment type="caution">
    <text evidence="4">The sequence shown here is derived from an EMBL/GenBank/DDBJ whole genome shotgun (WGS) entry which is preliminary data.</text>
</comment>
<feature type="domain" description="3-octaprenyl-4-hydroxybenzoate carboxy-lyase-like Rift-related" evidence="1">
    <location>
        <begin position="125"/>
        <end position="323"/>
    </location>
</feature>
<dbReference type="Pfam" id="PF20696">
    <property type="entry name" value="UbiD_C"/>
    <property type="match status" value="1"/>
</dbReference>
<dbReference type="GO" id="GO:0016831">
    <property type="term" value="F:carboxy-lyase activity"/>
    <property type="evidence" value="ECO:0007669"/>
    <property type="project" value="InterPro"/>
</dbReference>
<organism evidence="4 5">
    <name type="scientific">Halodesulfovibrio spirochaetisodalis</name>
    <dbReference type="NCBI Taxonomy" id="1560234"/>
    <lineage>
        <taxon>Bacteria</taxon>
        <taxon>Pseudomonadati</taxon>
        <taxon>Thermodesulfobacteriota</taxon>
        <taxon>Desulfovibrionia</taxon>
        <taxon>Desulfovibrionales</taxon>
        <taxon>Desulfovibrionaceae</taxon>
        <taxon>Halodesulfovibrio</taxon>
    </lineage>
</organism>
<keyword evidence="5" id="KW-1185">Reference proteome</keyword>
<dbReference type="PANTHER" id="PTHR30108:SF7">
    <property type="entry name" value="3-POLYPRENYL-4-HYDROXYBENZOATE DECARBOXYLASE"/>
    <property type="match status" value="1"/>
</dbReference>
<dbReference type="NCBIfam" id="TIGR00148">
    <property type="entry name" value="UbiD family decarboxylase"/>
    <property type="match status" value="1"/>
</dbReference>
<dbReference type="EMBL" id="JXMS01000030">
    <property type="protein sequence ID" value="OBQ46164.1"/>
    <property type="molecule type" value="Genomic_DNA"/>
</dbReference>
<dbReference type="Pfam" id="PF01977">
    <property type="entry name" value="UbiD"/>
    <property type="match status" value="1"/>
</dbReference>
<dbReference type="GO" id="GO:0005737">
    <property type="term" value="C:cytoplasm"/>
    <property type="evidence" value="ECO:0007669"/>
    <property type="project" value="TreeGrafter"/>
</dbReference>
<evidence type="ECO:0000259" key="2">
    <source>
        <dbReference type="Pfam" id="PF20695"/>
    </source>
</evidence>
<evidence type="ECO:0000259" key="1">
    <source>
        <dbReference type="Pfam" id="PF01977"/>
    </source>
</evidence>
<dbReference type="PANTHER" id="PTHR30108">
    <property type="entry name" value="3-OCTAPRENYL-4-HYDROXYBENZOATE CARBOXY-LYASE-RELATED"/>
    <property type="match status" value="1"/>
</dbReference>
<dbReference type="SUPFAM" id="SSF143968">
    <property type="entry name" value="UbiD C-terminal domain-like"/>
    <property type="match status" value="2"/>
</dbReference>
<dbReference type="PATRIC" id="fig|1560234.3.peg.2093"/>
<feature type="domain" description="3-octaprenyl-4-hydroxybenzoate carboxy-lyase-like N-terminal" evidence="2">
    <location>
        <begin position="17"/>
        <end position="93"/>
    </location>
</feature>
<reference evidence="4 5" key="1">
    <citation type="submission" date="2015-01" db="EMBL/GenBank/DDBJ databases">
        <title>Desulfovibrio sp. JC271 draft genome sequence.</title>
        <authorList>
            <person name="Shivani Y."/>
            <person name="Subhash Y."/>
            <person name="Sasikala C."/>
            <person name="Ramana C.V."/>
        </authorList>
    </citation>
    <scope>NUCLEOTIDE SEQUENCE [LARGE SCALE GENOMIC DNA]</scope>
    <source>
        <strain evidence="4 5">JC271</strain>
    </source>
</reference>
<keyword evidence="4" id="KW-0456">Lyase</keyword>
<name>A0A1B7X9V7_9BACT</name>
<evidence type="ECO:0000313" key="5">
    <source>
        <dbReference type="Proteomes" id="UP000091979"/>
    </source>
</evidence>
<dbReference type="Pfam" id="PF20695">
    <property type="entry name" value="UbiD_N"/>
    <property type="match status" value="1"/>
</dbReference>